<protein>
    <submittedName>
        <fullName evidence="1">Uncharacterized protein</fullName>
    </submittedName>
</protein>
<evidence type="ECO:0000313" key="1">
    <source>
        <dbReference type="EMBL" id="VAV85070.1"/>
    </source>
</evidence>
<reference evidence="1" key="1">
    <citation type="submission" date="2018-06" db="EMBL/GenBank/DDBJ databases">
        <authorList>
            <person name="Zhirakovskaya E."/>
        </authorList>
    </citation>
    <scope>NUCLEOTIDE SEQUENCE</scope>
</reference>
<proteinExistence type="predicted"/>
<dbReference type="AlphaFoldDB" id="A0A3B0QUK3"/>
<name>A0A3B0QUK3_9ZZZZ</name>
<gene>
    <name evidence="1" type="ORF">MNBD_BACTEROID02-790</name>
</gene>
<organism evidence="1">
    <name type="scientific">hydrothermal vent metagenome</name>
    <dbReference type="NCBI Taxonomy" id="652676"/>
    <lineage>
        <taxon>unclassified sequences</taxon>
        <taxon>metagenomes</taxon>
        <taxon>ecological metagenomes</taxon>
    </lineage>
</organism>
<sequence length="77" mass="9112">MRLYVSFLMIDTPNTLKLPWISDDKSYKIIKNKERMVLSVLDLSKSKTPIAMKAFEQFFGKNNTTRNWNTIERIVNK</sequence>
<dbReference type="SUPFAM" id="SSF160379">
    <property type="entry name" value="SP0830-like"/>
    <property type="match status" value="1"/>
</dbReference>
<dbReference type="EMBL" id="UOEB01000200">
    <property type="protein sequence ID" value="VAV85070.1"/>
    <property type="molecule type" value="Genomic_DNA"/>
</dbReference>
<accession>A0A3B0QUK3</accession>